<dbReference type="EMBL" id="JAIZAY010000022">
    <property type="protein sequence ID" value="KAJ8020169.1"/>
    <property type="molecule type" value="Genomic_DNA"/>
</dbReference>
<reference evidence="1" key="1">
    <citation type="submission" date="2021-10" db="EMBL/GenBank/DDBJ databases">
        <title>Tropical sea cucumber genome reveals ecological adaptation and Cuvierian tubules defense mechanism.</title>
        <authorList>
            <person name="Chen T."/>
        </authorList>
    </citation>
    <scope>NUCLEOTIDE SEQUENCE</scope>
    <source>
        <strain evidence="1">Nanhai2018</strain>
        <tissue evidence="1">Muscle</tissue>
    </source>
</reference>
<dbReference type="Proteomes" id="UP001152320">
    <property type="component" value="Chromosome 22"/>
</dbReference>
<evidence type="ECO:0000313" key="1">
    <source>
        <dbReference type="EMBL" id="KAJ8020169.1"/>
    </source>
</evidence>
<accession>A0A9Q0YEA9</accession>
<keyword evidence="2" id="KW-1185">Reference proteome</keyword>
<comment type="caution">
    <text evidence="1">The sequence shown here is derived from an EMBL/GenBank/DDBJ whole genome shotgun (WGS) entry which is preliminary data.</text>
</comment>
<proteinExistence type="predicted"/>
<sequence length="51" mass="6020">MQTTEQASEESRLNVSSRLWMIEALKMVITYLKLSVFCSSLTFRRFYSSLH</sequence>
<protein>
    <submittedName>
        <fullName evidence="1">Uncharacterized protein</fullName>
    </submittedName>
</protein>
<organism evidence="1 2">
    <name type="scientific">Holothuria leucospilota</name>
    <name type="common">Black long sea cucumber</name>
    <name type="synonym">Mertensiothuria leucospilota</name>
    <dbReference type="NCBI Taxonomy" id="206669"/>
    <lineage>
        <taxon>Eukaryota</taxon>
        <taxon>Metazoa</taxon>
        <taxon>Echinodermata</taxon>
        <taxon>Eleutherozoa</taxon>
        <taxon>Echinozoa</taxon>
        <taxon>Holothuroidea</taxon>
        <taxon>Aspidochirotacea</taxon>
        <taxon>Aspidochirotida</taxon>
        <taxon>Holothuriidae</taxon>
        <taxon>Holothuria</taxon>
    </lineage>
</organism>
<gene>
    <name evidence="1" type="ORF">HOLleu_39689</name>
</gene>
<evidence type="ECO:0000313" key="2">
    <source>
        <dbReference type="Proteomes" id="UP001152320"/>
    </source>
</evidence>
<name>A0A9Q0YEA9_HOLLE</name>
<dbReference type="AlphaFoldDB" id="A0A9Q0YEA9"/>